<evidence type="ECO:0000256" key="4">
    <source>
        <dbReference type="ARBA" id="ARBA00023136"/>
    </source>
</evidence>
<feature type="domain" description="Amino acid transporter transmembrane" evidence="8">
    <location>
        <begin position="24"/>
        <end position="79"/>
    </location>
</feature>
<keyword evidence="5" id="KW-0325">Glycoprotein</keyword>
<keyword evidence="2 7" id="KW-0812">Transmembrane</keyword>
<reference evidence="9" key="2">
    <citation type="submission" date="2017-10" db="EMBL/GenBank/DDBJ databases">
        <title>Ladona fulva Genome sequencing and assembly.</title>
        <authorList>
            <person name="Murali S."/>
            <person name="Richards S."/>
            <person name="Bandaranaike D."/>
            <person name="Bellair M."/>
            <person name="Blankenburg K."/>
            <person name="Chao H."/>
            <person name="Dinh H."/>
            <person name="Doddapaneni H."/>
            <person name="Dugan-Rocha S."/>
            <person name="Elkadiri S."/>
            <person name="Gnanaolivu R."/>
            <person name="Hernandez B."/>
            <person name="Skinner E."/>
            <person name="Javaid M."/>
            <person name="Lee S."/>
            <person name="Li M."/>
            <person name="Ming W."/>
            <person name="Munidasa M."/>
            <person name="Muniz J."/>
            <person name="Nguyen L."/>
            <person name="Hughes D."/>
            <person name="Osuji N."/>
            <person name="Pu L.-L."/>
            <person name="Puazo M."/>
            <person name="Qu C."/>
            <person name="Quiroz J."/>
            <person name="Raj R."/>
            <person name="Weissenberger G."/>
            <person name="Xin Y."/>
            <person name="Zou X."/>
            <person name="Han Y."/>
            <person name="Worley K."/>
            <person name="Muzny D."/>
            <person name="Gibbs R."/>
        </authorList>
    </citation>
    <scope>NUCLEOTIDE SEQUENCE</scope>
    <source>
        <strain evidence="9">Sampled in the wild</strain>
    </source>
</reference>
<evidence type="ECO:0000259" key="8">
    <source>
        <dbReference type="Pfam" id="PF01490"/>
    </source>
</evidence>
<dbReference type="Proteomes" id="UP000792457">
    <property type="component" value="Unassembled WGS sequence"/>
</dbReference>
<dbReference type="AlphaFoldDB" id="A0A8K0JU66"/>
<keyword evidence="3 7" id="KW-1133">Transmembrane helix</keyword>
<evidence type="ECO:0000256" key="7">
    <source>
        <dbReference type="SAM" id="Phobius"/>
    </source>
</evidence>
<evidence type="ECO:0000256" key="1">
    <source>
        <dbReference type="ARBA" id="ARBA00004141"/>
    </source>
</evidence>
<feature type="transmembrane region" description="Helical" evidence="7">
    <location>
        <begin position="178"/>
        <end position="199"/>
    </location>
</feature>
<dbReference type="OrthoDB" id="294541at2759"/>
<gene>
    <name evidence="9" type="ORF">J437_LFUL006710</name>
</gene>
<organism evidence="9 10">
    <name type="scientific">Ladona fulva</name>
    <name type="common">Scarce chaser dragonfly</name>
    <name type="synonym">Libellula fulva</name>
    <dbReference type="NCBI Taxonomy" id="123851"/>
    <lineage>
        <taxon>Eukaryota</taxon>
        <taxon>Metazoa</taxon>
        <taxon>Ecdysozoa</taxon>
        <taxon>Arthropoda</taxon>
        <taxon>Hexapoda</taxon>
        <taxon>Insecta</taxon>
        <taxon>Pterygota</taxon>
        <taxon>Palaeoptera</taxon>
        <taxon>Odonata</taxon>
        <taxon>Epiprocta</taxon>
        <taxon>Anisoptera</taxon>
        <taxon>Libelluloidea</taxon>
        <taxon>Libellulidae</taxon>
        <taxon>Ladona</taxon>
    </lineage>
</organism>
<evidence type="ECO:0000256" key="5">
    <source>
        <dbReference type="ARBA" id="ARBA00023180"/>
    </source>
</evidence>
<feature type="transmembrane region" description="Helical" evidence="7">
    <location>
        <begin position="304"/>
        <end position="324"/>
    </location>
</feature>
<evidence type="ECO:0000313" key="9">
    <source>
        <dbReference type="EMBL" id="KAG8221892.1"/>
    </source>
</evidence>
<dbReference type="PANTHER" id="PTHR16189:SF0">
    <property type="entry name" value="TRANSMEMBRANE PROTEIN 104"/>
    <property type="match status" value="1"/>
</dbReference>
<evidence type="ECO:0000256" key="3">
    <source>
        <dbReference type="ARBA" id="ARBA00022989"/>
    </source>
</evidence>
<dbReference type="InterPro" id="IPR013057">
    <property type="entry name" value="AA_transpt_TM"/>
</dbReference>
<dbReference type="GO" id="GO:0016020">
    <property type="term" value="C:membrane"/>
    <property type="evidence" value="ECO:0007669"/>
    <property type="project" value="UniProtKB-SubCell"/>
</dbReference>
<feature type="transmembrane region" description="Helical" evidence="7">
    <location>
        <begin position="453"/>
        <end position="470"/>
    </location>
</feature>
<feature type="transmembrane region" description="Helical" evidence="7">
    <location>
        <begin position="25"/>
        <end position="45"/>
    </location>
</feature>
<name>A0A8K0JU66_LADFU</name>
<feature type="transmembrane region" description="Helical" evidence="7">
    <location>
        <begin position="51"/>
        <end position="76"/>
    </location>
</feature>
<feature type="transmembrane region" description="Helical" evidence="7">
    <location>
        <begin position="476"/>
        <end position="497"/>
    </location>
</feature>
<proteinExistence type="inferred from homology"/>
<comment type="subcellular location">
    <subcellularLocation>
        <location evidence="1">Membrane</location>
        <topology evidence="1">Multi-pass membrane protein</topology>
    </subcellularLocation>
</comment>
<evidence type="ECO:0000313" key="10">
    <source>
        <dbReference type="Proteomes" id="UP000792457"/>
    </source>
</evidence>
<keyword evidence="10" id="KW-1185">Reference proteome</keyword>
<feature type="domain" description="Amino acid transporter transmembrane" evidence="8">
    <location>
        <begin position="162"/>
        <end position="502"/>
    </location>
</feature>
<feature type="transmembrane region" description="Helical" evidence="7">
    <location>
        <begin position="345"/>
        <end position="372"/>
    </location>
</feature>
<protein>
    <recommendedName>
        <fullName evidence="8">Amino acid transporter transmembrane domain-containing protein</fullName>
    </recommendedName>
</protein>
<evidence type="ECO:0000256" key="2">
    <source>
        <dbReference type="ARBA" id="ARBA00022692"/>
    </source>
</evidence>
<sequence length="550" mass="60478">MPVAYPGDKQYSKWIYHNEIDLQMGLAYIFNLIVGTGALTLPAAFSRAGWLLAACVIVILAFISYVTVTFVVEAMASANAVLQRKRFQERNHAIQASGIEDDGHESEDTPLVCQGLVPLSFLALQFFSVCSNSVTEFCLIIDSSDHTRDQLVHQCDITEKIEMGQMASLFLSKGGRTLFYLCIIVYLYGDLSIYCAAVAQSIADVTCSYIPEDSTCNTTLPETALCWEGLQFTRKDAYRIFLGVFLTVIGPFAFFNVQKTKYLQILSSLMRWLAYIAKRNVSSFSVMTGYALREIIMQRNVQDVVYPPAASFTGIPALFGACVYSFMCHHSIPALVTPIADKSRLAWGFALDYIMITTFYLLLALTGVFAFFPNLHDLYTLDFWQPRGCIPRPGIPPPAIGYFLALFPVFTLSASFPVVAVTLRGNLEALILPPKPSPPAPNEADVSRLARKLLVPLIAVAPPGIVAFATEDLGTLVGVTGSFAGAGVQYVLPVVLVSAARKELLRLNNGEKVPKHRFSSPFSGKAWVAFVLVWSLACILIVSIRFAEQL</sequence>
<dbReference type="Pfam" id="PF01490">
    <property type="entry name" value="Aa_trans"/>
    <property type="match status" value="2"/>
</dbReference>
<accession>A0A8K0JU66</accession>
<reference evidence="9" key="1">
    <citation type="submission" date="2013-04" db="EMBL/GenBank/DDBJ databases">
        <authorList>
            <person name="Qu J."/>
            <person name="Murali S.C."/>
            <person name="Bandaranaike D."/>
            <person name="Bellair M."/>
            <person name="Blankenburg K."/>
            <person name="Chao H."/>
            <person name="Dinh H."/>
            <person name="Doddapaneni H."/>
            <person name="Downs B."/>
            <person name="Dugan-Rocha S."/>
            <person name="Elkadiri S."/>
            <person name="Gnanaolivu R.D."/>
            <person name="Hernandez B."/>
            <person name="Javaid M."/>
            <person name="Jayaseelan J.C."/>
            <person name="Lee S."/>
            <person name="Li M."/>
            <person name="Ming W."/>
            <person name="Munidasa M."/>
            <person name="Muniz J."/>
            <person name="Nguyen L."/>
            <person name="Ongeri F."/>
            <person name="Osuji N."/>
            <person name="Pu L.-L."/>
            <person name="Puazo M."/>
            <person name="Qu C."/>
            <person name="Quiroz J."/>
            <person name="Raj R."/>
            <person name="Weissenberger G."/>
            <person name="Xin Y."/>
            <person name="Zou X."/>
            <person name="Han Y."/>
            <person name="Richards S."/>
            <person name="Worley K."/>
            <person name="Muzny D."/>
            <person name="Gibbs R."/>
        </authorList>
    </citation>
    <scope>NUCLEOTIDE SEQUENCE</scope>
    <source>
        <strain evidence="9">Sampled in the wild</strain>
    </source>
</reference>
<evidence type="ECO:0000256" key="6">
    <source>
        <dbReference type="ARBA" id="ARBA00038166"/>
    </source>
</evidence>
<feature type="transmembrane region" description="Helical" evidence="7">
    <location>
        <begin position="400"/>
        <end position="423"/>
    </location>
</feature>
<feature type="transmembrane region" description="Helical" evidence="7">
    <location>
        <begin position="526"/>
        <end position="547"/>
    </location>
</feature>
<feature type="transmembrane region" description="Helical" evidence="7">
    <location>
        <begin position="237"/>
        <end position="257"/>
    </location>
</feature>
<comment type="similarity">
    <text evidence="6">Belongs to the TMEM104 family.</text>
</comment>
<dbReference type="EMBL" id="KZ308116">
    <property type="protein sequence ID" value="KAG8221892.1"/>
    <property type="molecule type" value="Genomic_DNA"/>
</dbReference>
<comment type="caution">
    <text evidence="9">The sequence shown here is derived from an EMBL/GenBank/DDBJ whole genome shotgun (WGS) entry which is preliminary data.</text>
</comment>
<keyword evidence="4 7" id="KW-0472">Membrane</keyword>
<dbReference type="PANTHER" id="PTHR16189">
    <property type="entry name" value="TRANSMEMBRANE PROTEIN 104-RELATED"/>
    <property type="match status" value="1"/>
</dbReference>